<dbReference type="EMBL" id="QXGF01000221">
    <property type="protein sequence ID" value="KAE8944083.1"/>
    <property type="molecule type" value="Genomic_DNA"/>
</dbReference>
<dbReference type="EMBL" id="QXGD01000113">
    <property type="protein sequence ID" value="KAE9252411.1"/>
    <property type="molecule type" value="Genomic_DNA"/>
</dbReference>
<dbReference type="EMBL" id="QXGA01000173">
    <property type="protein sequence ID" value="KAE9150804.1"/>
    <property type="molecule type" value="Genomic_DNA"/>
</dbReference>
<evidence type="ECO:0000313" key="12">
    <source>
        <dbReference type="Proteomes" id="UP000429523"/>
    </source>
</evidence>
<dbReference type="Proteomes" id="UP000429523">
    <property type="component" value="Unassembled WGS sequence"/>
</dbReference>
<evidence type="ECO:0000313" key="17">
    <source>
        <dbReference type="Proteomes" id="UP000441208"/>
    </source>
</evidence>
<evidence type="ECO:0000313" key="4">
    <source>
        <dbReference type="EMBL" id="KAE9126687.1"/>
    </source>
</evidence>
<keyword evidence="13" id="KW-1185">Reference proteome</keyword>
<evidence type="ECO:0000313" key="20">
    <source>
        <dbReference type="Proteomes" id="UP000486351"/>
    </source>
</evidence>
<dbReference type="Proteomes" id="UP000437068">
    <property type="component" value="Unassembled WGS sequence"/>
</dbReference>
<proteinExistence type="predicted"/>
<reference evidence="12 13" key="1">
    <citation type="submission" date="2018-08" db="EMBL/GenBank/DDBJ databases">
        <title>Genomic investigation of the strawberry pathogen Phytophthora fragariae indicates pathogenicity is determined by transcriptional variation in three key races.</title>
        <authorList>
            <person name="Adams T.M."/>
            <person name="Armitage A.D."/>
            <person name="Sobczyk M.K."/>
            <person name="Bates H.J."/>
            <person name="Dunwell J.M."/>
            <person name="Nellist C.F."/>
            <person name="Harrison R.J."/>
        </authorList>
    </citation>
    <scope>NUCLEOTIDE SEQUENCE [LARGE SCALE GENOMIC DNA]</scope>
    <source>
        <strain evidence="10 14">A4</strain>
        <strain evidence="9 15">BC-1</strain>
        <strain evidence="8 19">BC-23</strain>
        <strain evidence="7 13">NOV-27</strain>
        <strain evidence="6 16">NOV-5</strain>
        <strain evidence="4 17">NOV-71</strain>
        <strain evidence="11 20">NOV-77</strain>
        <strain evidence="2 12">NOV-9</strain>
        <strain evidence="5 21">ONT-3</strain>
        <strain evidence="3 18">SCRP245</strain>
    </source>
</reference>
<protein>
    <recommendedName>
        <fullName evidence="1">A-kinase anchor protein 7-like phosphoesterase domain-containing protein</fullName>
    </recommendedName>
</protein>
<dbReference type="Proteomes" id="UP000433483">
    <property type="component" value="Unassembled WGS sequence"/>
</dbReference>
<dbReference type="Proteomes" id="UP000486351">
    <property type="component" value="Unassembled WGS sequence"/>
</dbReference>
<dbReference type="GO" id="GO:0034237">
    <property type="term" value="F:protein kinase A regulatory subunit binding"/>
    <property type="evidence" value="ECO:0007669"/>
    <property type="project" value="TreeGrafter"/>
</dbReference>
<dbReference type="EMBL" id="QXGB01000187">
    <property type="protein sequence ID" value="KAE9225782.1"/>
    <property type="molecule type" value="Genomic_DNA"/>
</dbReference>
<organism evidence="2 12">
    <name type="scientific">Phytophthora fragariae</name>
    <dbReference type="NCBI Taxonomy" id="53985"/>
    <lineage>
        <taxon>Eukaryota</taxon>
        <taxon>Sar</taxon>
        <taxon>Stramenopiles</taxon>
        <taxon>Oomycota</taxon>
        <taxon>Peronosporomycetes</taxon>
        <taxon>Peronosporales</taxon>
        <taxon>Peronosporaceae</taxon>
        <taxon>Phytophthora</taxon>
    </lineage>
</organism>
<dbReference type="AlphaFoldDB" id="A0A6A3FG03"/>
<comment type="caution">
    <text evidence="2">The sequence shown here is derived from an EMBL/GenBank/DDBJ whole genome shotgun (WGS) entry which is preliminary data.</text>
</comment>
<evidence type="ECO:0000313" key="13">
    <source>
        <dbReference type="Proteomes" id="UP000433483"/>
    </source>
</evidence>
<evidence type="ECO:0000313" key="8">
    <source>
        <dbReference type="EMBL" id="KAE9246487.1"/>
    </source>
</evidence>
<dbReference type="EMBL" id="QXGE01000156">
    <property type="protein sequence ID" value="KAE9322252.1"/>
    <property type="molecule type" value="Genomic_DNA"/>
</dbReference>
<evidence type="ECO:0000313" key="21">
    <source>
        <dbReference type="Proteomes" id="UP000488956"/>
    </source>
</evidence>
<dbReference type="Proteomes" id="UP000440367">
    <property type="component" value="Unassembled WGS sequence"/>
</dbReference>
<accession>A0A6A3FG03</accession>
<dbReference type="EMBL" id="QXFY01000189">
    <property type="protein sequence ID" value="KAE9352978.1"/>
    <property type="molecule type" value="Genomic_DNA"/>
</dbReference>
<dbReference type="SUPFAM" id="SSF55144">
    <property type="entry name" value="LigT-like"/>
    <property type="match status" value="1"/>
</dbReference>
<evidence type="ECO:0000313" key="5">
    <source>
        <dbReference type="EMBL" id="KAE9128313.1"/>
    </source>
</evidence>
<evidence type="ECO:0000313" key="3">
    <source>
        <dbReference type="EMBL" id="KAE9021916.1"/>
    </source>
</evidence>
<dbReference type="OrthoDB" id="277832at2759"/>
<evidence type="ECO:0000313" key="7">
    <source>
        <dbReference type="EMBL" id="KAE9225782.1"/>
    </source>
</evidence>
<dbReference type="PANTHER" id="PTHR15934:SF2">
    <property type="entry name" value="A-KINASE ANCHOR PROTEIN 7-LIKE PHOSPHOESTERASE DOMAIN-CONTAINING PROTEIN"/>
    <property type="match status" value="1"/>
</dbReference>
<dbReference type="InterPro" id="IPR009097">
    <property type="entry name" value="Cyclic_Pdiesterase"/>
</dbReference>
<dbReference type="EMBL" id="QXFX01000160">
    <property type="protein sequence ID" value="KAE9128313.1"/>
    <property type="molecule type" value="Genomic_DNA"/>
</dbReference>
<dbReference type="InterPro" id="IPR052641">
    <property type="entry name" value="AKAP7_isoform_gamma"/>
</dbReference>
<dbReference type="GO" id="GO:0010738">
    <property type="term" value="P:regulation of protein kinase A signaling"/>
    <property type="evidence" value="ECO:0007669"/>
    <property type="project" value="TreeGrafter"/>
</dbReference>
<evidence type="ECO:0000313" key="6">
    <source>
        <dbReference type="EMBL" id="KAE9150804.1"/>
    </source>
</evidence>
<name>A0A6A3FG03_9STRA</name>
<dbReference type="Proteomes" id="UP000488956">
    <property type="component" value="Unassembled WGS sequence"/>
</dbReference>
<dbReference type="Proteomes" id="UP000441208">
    <property type="component" value="Unassembled WGS sequence"/>
</dbReference>
<evidence type="ECO:0000259" key="1">
    <source>
        <dbReference type="Pfam" id="PF10469"/>
    </source>
</evidence>
<evidence type="ECO:0000313" key="16">
    <source>
        <dbReference type="Proteomes" id="UP000440732"/>
    </source>
</evidence>
<dbReference type="Proteomes" id="UP000476176">
    <property type="component" value="Unassembled WGS sequence"/>
</dbReference>
<dbReference type="InterPro" id="IPR019510">
    <property type="entry name" value="AKAP7-like_phosphoesterase"/>
</dbReference>
<dbReference type="EMBL" id="QXGC01000169">
    <property type="protein sequence ID" value="KAE9246487.1"/>
    <property type="molecule type" value="Genomic_DNA"/>
</dbReference>
<dbReference type="Gene3D" id="3.90.1140.10">
    <property type="entry name" value="Cyclic phosphodiesterase"/>
    <property type="match status" value="1"/>
</dbReference>
<evidence type="ECO:0000313" key="15">
    <source>
        <dbReference type="Proteomes" id="UP000440367"/>
    </source>
</evidence>
<evidence type="ECO:0000313" key="10">
    <source>
        <dbReference type="EMBL" id="KAE9322252.1"/>
    </source>
</evidence>
<evidence type="ECO:0000313" key="9">
    <source>
        <dbReference type="EMBL" id="KAE9252411.1"/>
    </source>
</evidence>
<dbReference type="EMBL" id="QXFZ01000211">
    <property type="protein sequence ID" value="KAE9126687.1"/>
    <property type="molecule type" value="Genomic_DNA"/>
</dbReference>
<evidence type="ECO:0000313" key="18">
    <source>
        <dbReference type="Proteomes" id="UP000460718"/>
    </source>
</evidence>
<feature type="domain" description="A-kinase anchor protein 7-like phosphoesterase" evidence="1">
    <location>
        <begin position="25"/>
        <end position="235"/>
    </location>
</feature>
<evidence type="ECO:0000313" key="14">
    <source>
        <dbReference type="Proteomes" id="UP000437068"/>
    </source>
</evidence>
<dbReference type="GO" id="GO:0005829">
    <property type="term" value="C:cytosol"/>
    <property type="evidence" value="ECO:0007669"/>
    <property type="project" value="TreeGrafter"/>
</dbReference>
<dbReference type="EMBL" id="QXFW01000174">
    <property type="protein sequence ID" value="KAE9021916.1"/>
    <property type="molecule type" value="Genomic_DNA"/>
</dbReference>
<evidence type="ECO:0000313" key="2">
    <source>
        <dbReference type="EMBL" id="KAE8944083.1"/>
    </source>
</evidence>
<sequence>MSHSLPLDRSPRWKRAPRPRRREWPNFFVGFRVTSPELVAKVETLQTAIRDACPEVAPCLIDPSTLHVTLCVLRLPDDAAIEQACQVLHSEAARVAAEEFARDSPPRFDFSEWDFFGRNDILHAKLDVKSADGRRLSAVAERLHSEYCLFGFTTEKFRRPFTPHMTVWKTSRDRELIKNLNAGRETTEPSAQDEVFRVVMSFAATDGLGSESPRSIELLNMKETGEDGYYKQVASAFWCDV</sequence>
<dbReference type="Pfam" id="PF10469">
    <property type="entry name" value="AKAP7_NLS"/>
    <property type="match status" value="1"/>
</dbReference>
<evidence type="ECO:0000313" key="11">
    <source>
        <dbReference type="EMBL" id="KAE9352978.1"/>
    </source>
</evidence>
<dbReference type="PANTHER" id="PTHR15934">
    <property type="entry name" value="RNA 2',3'-CYCLIC PHOSPHODIESTERASE"/>
    <property type="match status" value="1"/>
</dbReference>
<evidence type="ECO:0000313" key="19">
    <source>
        <dbReference type="Proteomes" id="UP000476176"/>
    </source>
</evidence>
<dbReference type="Proteomes" id="UP000440732">
    <property type="component" value="Unassembled WGS sequence"/>
</dbReference>
<dbReference type="Proteomes" id="UP000460718">
    <property type="component" value="Unassembled WGS sequence"/>
</dbReference>
<gene>
    <name evidence="10" type="ORF">PF001_g4493</name>
    <name evidence="9" type="ORF">PF002_g3849</name>
    <name evidence="8" type="ORF">PF004_g4780</name>
    <name evidence="7" type="ORF">PF005_g5392</name>
    <name evidence="6" type="ORF">PF006_g4841</name>
    <name evidence="4" type="ORF">PF007_g5881</name>
    <name evidence="11" type="ORF">PF008_g5205</name>
    <name evidence="2" type="ORF">PF009_g6222</name>
    <name evidence="5" type="ORF">PF010_g4555</name>
    <name evidence="3" type="ORF">PF011_g4720</name>
</gene>